<protein>
    <submittedName>
        <fullName evidence="1">Prohead core scaffolding protein and protease</fullName>
    </submittedName>
</protein>
<evidence type="ECO:0000313" key="1">
    <source>
        <dbReference type="EMBL" id="AXF40748.1"/>
    </source>
</evidence>
<keyword evidence="1" id="KW-0378">Hydrolase</keyword>
<evidence type="ECO:0000313" key="2">
    <source>
        <dbReference type="Proteomes" id="UP000255697"/>
    </source>
</evidence>
<organism evidence="1 2">
    <name type="scientific">Acinetobacter phage vB_ApiM_fHyAci03</name>
    <dbReference type="NCBI Taxonomy" id="2269366"/>
    <lineage>
        <taxon>Viruses</taxon>
        <taxon>Duplodnaviria</taxon>
        <taxon>Heunggongvirae</taxon>
        <taxon>Uroviricota</taxon>
        <taxon>Caudoviricetes</taxon>
        <taxon>Pantevenvirales</taxon>
        <taxon>Straboviridae</taxon>
        <taxon>Twarogvirinae</taxon>
        <taxon>Lazarusvirus</taxon>
        <taxon>Lazarusvirus fhyacithree</taxon>
    </lineage>
</organism>
<keyword evidence="1" id="KW-0645">Protease</keyword>
<proteinExistence type="predicted"/>
<sequence length="215" mass="23396">MSNEPQLLIEHWGQASEINDVSAFQLDESTGKGLPPGLYIEGIFLQANVVNRNKRYYPKAVLEKAVDKYIKEQVSTNQALGELNHPPRANVDPMQAAIIIEDMWWSGNNVMGRARIIEGDQGAGDKLAALIRSGWKPGVSSRGLGSVKDSGRGYNIVQDGFRLTVGVDVVWGPSAPDAWVKPLEITESVNEDANVAQPQNADSAFKTLINNLSAL</sequence>
<gene>
    <name evidence="1" type="ORF">Ac3_187</name>
</gene>
<keyword evidence="2" id="KW-1185">Reference proteome</keyword>
<dbReference type="GO" id="GO:0008233">
    <property type="term" value="F:peptidase activity"/>
    <property type="evidence" value="ECO:0007669"/>
    <property type="project" value="UniProtKB-KW"/>
</dbReference>
<reference evidence="2" key="1">
    <citation type="submission" date="2018-06" db="EMBL/GenBank/DDBJ databases">
        <title>Whole genome analysis of phage vB_ApiM_fHyAci03 infecting Acinetobacter pittii.</title>
        <authorList>
            <person name="Kiljunen S."/>
            <person name="Wicklund A."/>
            <person name="Skurnik M."/>
        </authorList>
    </citation>
    <scope>NUCLEOTIDE SEQUENCE [LARGE SCALE GENOMIC DNA]</scope>
</reference>
<accession>A0A345AV15</accession>
<name>A0A345AV15_9CAUD</name>
<dbReference type="Proteomes" id="UP000255697">
    <property type="component" value="Segment"/>
</dbReference>
<dbReference type="EMBL" id="MH460829">
    <property type="protein sequence ID" value="AXF40748.1"/>
    <property type="molecule type" value="Genomic_DNA"/>
</dbReference>
<dbReference type="Pfam" id="PF03420">
    <property type="entry name" value="Peptidase_S77"/>
    <property type="match status" value="1"/>
</dbReference>
<dbReference type="InterPro" id="IPR005082">
    <property type="entry name" value="Peptidase_U9_T4_prohead"/>
</dbReference>
<dbReference type="GO" id="GO:0006508">
    <property type="term" value="P:proteolysis"/>
    <property type="evidence" value="ECO:0007669"/>
    <property type="project" value="UniProtKB-KW"/>
</dbReference>